<dbReference type="SUPFAM" id="SSF55729">
    <property type="entry name" value="Acyl-CoA N-acyltransferases (Nat)"/>
    <property type="match status" value="1"/>
</dbReference>
<accession>A0AAN0K6Y0</accession>
<keyword evidence="1" id="KW-0808">Transferase</keyword>
<evidence type="ECO:0000256" key="2">
    <source>
        <dbReference type="ARBA" id="ARBA00023315"/>
    </source>
</evidence>
<dbReference type="InterPro" id="IPR000182">
    <property type="entry name" value="GNAT_dom"/>
</dbReference>
<dbReference type="EMBL" id="AP028056">
    <property type="protein sequence ID" value="BEH02416.1"/>
    <property type="molecule type" value="Genomic_DNA"/>
</dbReference>
<dbReference type="PROSITE" id="PS51186">
    <property type="entry name" value="GNAT"/>
    <property type="match status" value="1"/>
</dbReference>
<keyword evidence="6" id="KW-1185">Reference proteome</keyword>
<protein>
    <submittedName>
        <fullName evidence="5">GNAT family protein</fullName>
    </submittedName>
</protein>
<dbReference type="Gene3D" id="3.40.630.30">
    <property type="match status" value="1"/>
</dbReference>
<gene>
    <name evidence="5" type="ORF">brsh051_16970</name>
</gene>
<evidence type="ECO:0000256" key="1">
    <source>
        <dbReference type="ARBA" id="ARBA00022679"/>
    </source>
</evidence>
<dbReference type="InterPro" id="IPR016181">
    <property type="entry name" value="Acyl_CoA_acyltransferase"/>
</dbReference>
<name>A0AAN0K6Y0_9ACTN</name>
<dbReference type="PANTHER" id="PTHR43792:SF8">
    <property type="entry name" value="[RIBOSOMAL PROTEIN US5]-ALANINE N-ACETYLTRANSFERASE"/>
    <property type="match status" value="1"/>
</dbReference>
<sequence length="237" mass="26520">MTEPGASDTPIAGWPTGVVLPSEHSWPVAIRVGAVVLRPLVRRDERAWDQLRAANHAWTHEWDATLPPDARYEPMPYRAWLRRTTAQAKADSVLPWALAVDPGWPGAPTQVGRTRLIGQLTVSNILAGSARSGVIGYWIDRNHAGRGFVPAAVALACDYCWQVMRLHRIEICIRPENAPSLRVVAKLGFREEGLRPRFLHINGDWRDHRVFALNREEVPGGLLNRLLPDGRLPRLTP</sequence>
<evidence type="ECO:0000256" key="3">
    <source>
        <dbReference type="ARBA" id="ARBA00038502"/>
    </source>
</evidence>
<dbReference type="PANTHER" id="PTHR43792">
    <property type="entry name" value="GNAT FAMILY, PUTATIVE (AFU_ORTHOLOGUE AFUA_3G00765)-RELATED-RELATED"/>
    <property type="match status" value="1"/>
</dbReference>
<reference evidence="5" key="1">
    <citation type="journal article" date="2024" name="Int. J. Syst. Evol. Microbiol.">
        <title>Brooklawnia propionicigenes sp. nov., a facultatively anaerobic, propionate-producing bacterium isolated from a methanogenic reactor treating waste from cattle farms.</title>
        <authorList>
            <person name="Akita Y."/>
            <person name="Ueki A."/>
            <person name="Tonouchi A."/>
            <person name="Sugawara Y."/>
            <person name="Honma S."/>
            <person name="Kaku N."/>
            <person name="Ueki K."/>
        </authorList>
    </citation>
    <scope>NUCLEOTIDE SEQUENCE</scope>
    <source>
        <strain evidence="5">SH051</strain>
    </source>
</reference>
<evidence type="ECO:0000313" key="6">
    <source>
        <dbReference type="Proteomes" id="UP001431656"/>
    </source>
</evidence>
<dbReference type="Proteomes" id="UP001431656">
    <property type="component" value="Chromosome"/>
</dbReference>
<dbReference type="InterPro" id="IPR051531">
    <property type="entry name" value="N-acetyltransferase"/>
</dbReference>
<dbReference type="Pfam" id="PF13302">
    <property type="entry name" value="Acetyltransf_3"/>
    <property type="match status" value="1"/>
</dbReference>
<evidence type="ECO:0000259" key="4">
    <source>
        <dbReference type="PROSITE" id="PS51186"/>
    </source>
</evidence>
<dbReference type="GO" id="GO:0005737">
    <property type="term" value="C:cytoplasm"/>
    <property type="evidence" value="ECO:0007669"/>
    <property type="project" value="TreeGrafter"/>
</dbReference>
<dbReference type="KEGG" id="broo:brsh051_16970"/>
<dbReference type="AlphaFoldDB" id="A0AAN0K6Y0"/>
<proteinExistence type="inferred from homology"/>
<comment type="similarity">
    <text evidence="3">Belongs to the acetyltransferase family. RimJ subfamily.</text>
</comment>
<organism evidence="5 6">
    <name type="scientific">Brooklawnia propionicigenes</name>
    <dbReference type="NCBI Taxonomy" id="3041175"/>
    <lineage>
        <taxon>Bacteria</taxon>
        <taxon>Bacillati</taxon>
        <taxon>Actinomycetota</taxon>
        <taxon>Actinomycetes</taxon>
        <taxon>Propionibacteriales</taxon>
        <taxon>Propionibacteriaceae</taxon>
        <taxon>Brooklawnia</taxon>
    </lineage>
</organism>
<dbReference type="GO" id="GO:0008999">
    <property type="term" value="F:protein-N-terminal-alanine acetyltransferase activity"/>
    <property type="evidence" value="ECO:0007669"/>
    <property type="project" value="TreeGrafter"/>
</dbReference>
<feature type="domain" description="N-acetyltransferase" evidence="4">
    <location>
        <begin position="64"/>
        <end position="216"/>
    </location>
</feature>
<keyword evidence="2" id="KW-0012">Acyltransferase</keyword>
<evidence type="ECO:0000313" key="5">
    <source>
        <dbReference type="EMBL" id="BEH02416.1"/>
    </source>
</evidence>